<accession>A0AAD9WH81</accession>
<keyword evidence="1" id="KW-0812">Transmembrane</keyword>
<evidence type="ECO:0008006" key="4">
    <source>
        <dbReference type="Google" id="ProtNLM"/>
    </source>
</evidence>
<comment type="caution">
    <text evidence="2">The sequence shown here is derived from an EMBL/GenBank/DDBJ whole genome shotgun (WGS) entry which is preliminary data.</text>
</comment>
<gene>
    <name evidence="2" type="ORF">QTJ16_000176</name>
</gene>
<reference evidence="2" key="1">
    <citation type="submission" date="2023-06" db="EMBL/GenBank/DDBJ databases">
        <title>Draft genome of Marssonina rosae.</title>
        <authorList>
            <person name="Cheng Q."/>
        </authorList>
    </citation>
    <scope>NUCLEOTIDE SEQUENCE</scope>
    <source>
        <strain evidence="2">R4</strain>
    </source>
</reference>
<evidence type="ECO:0000256" key="1">
    <source>
        <dbReference type="SAM" id="Phobius"/>
    </source>
</evidence>
<dbReference type="SUPFAM" id="SSF89372">
    <property type="entry name" value="Fucose-specific lectin"/>
    <property type="match status" value="1"/>
</dbReference>
<keyword evidence="1" id="KW-1133">Transmembrane helix</keyword>
<organism evidence="2 3">
    <name type="scientific">Diplocarpon rosae</name>
    <dbReference type="NCBI Taxonomy" id="946125"/>
    <lineage>
        <taxon>Eukaryota</taxon>
        <taxon>Fungi</taxon>
        <taxon>Dikarya</taxon>
        <taxon>Ascomycota</taxon>
        <taxon>Pezizomycotina</taxon>
        <taxon>Leotiomycetes</taxon>
        <taxon>Helotiales</taxon>
        <taxon>Drepanopezizaceae</taxon>
        <taxon>Diplocarpon</taxon>
    </lineage>
</organism>
<feature type="transmembrane region" description="Helical" evidence="1">
    <location>
        <begin position="123"/>
        <end position="145"/>
    </location>
</feature>
<proteinExistence type="predicted"/>
<sequence length="494" mass="52953">MHVYKLKSAYPPRVVKEKTPSAVSPVSPLSRIDNTFSPVEKGIYYPDDKIVIMTPVDQGKEAIEPNRRPSNAPELFLAAPAATAAAATHLPSSARPPIPPLPPYYAEANIPPRPAPRAFWRRYLVWIVAIVGVILLVVGISVGLASRTNNGSKKSGTAEAVAAGPVPNNTLNSIAGSCMLLNEGKTPNNFVVWQNATGGLNLQVALTGTTYEPKQNITLDIPAKIGSPLSATTDVDWNTGVVTLNVFYLSGINNLTMSSITCAPWSDDCSTVASRPIPLGIPASNFTGLAAVNVNMAKDWRVYYTDRDGYLSEARGDTAGFDSGKSLGGTVLNGSSIAAININTTTNNINIFYVDSSTRALFKMQYVAEEGDWTKPSIVSSALIESWNPMSGLAASYTSKQDKLRVYYTGLDRGIYEFIGSKASQTGNTTWSPLPDHNPAWVEADTVGASLAAFGWNEQGRFYHVKNGNLVEAALANTTWSQVSIDTNGRTSQI</sequence>
<name>A0AAD9WH81_9HELO</name>
<evidence type="ECO:0000313" key="3">
    <source>
        <dbReference type="Proteomes" id="UP001285354"/>
    </source>
</evidence>
<dbReference type="AlphaFoldDB" id="A0AAD9WH81"/>
<protein>
    <recommendedName>
        <fullName evidence="4">Fucose-specific lectin</fullName>
    </recommendedName>
</protein>
<dbReference type="Gene3D" id="2.120.10.70">
    <property type="entry name" value="Fucose-specific lectin"/>
    <property type="match status" value="1"/>
</dbReference>
<dbReference type="Proteomes" id="UP001285354">
    <property type="component" value="Unassembled WGS sequence"/>
</dbReference>
<evidence type="ECO:0000313" key="2">
    <source>
        <dbReference type="EMBL" id="KAK2629356.1"/>
    </source>
</evidence>
<keyword evidence="1" id="KW-0472">Membrane</keyword>
<dbReference type="EMBL" id="JAUBYV010000001">
    <property type="protein sequence ID" value="KAK2629356.1"/>
    <property type="molecule type" value="Genomic_DNA"/>
</dbReference>
<keyword evidence="3" id="KW-1185">Reference proteome</keyword>